<comment type="caution">
    <text evidence="5">The sequence shown here is derived from an EMBL/GenBank/DDBJ whole genome shotgun (WGS) entry which is preliminary data.</text>
</comment>
<evidence type="ECO:0000313" key="5">
    <source>
        <dbReference type="EMBL" id="MCM1989471.1"/>
    </source>
</evidence>
<evidence type="ECO:0000259" key="4">
    <source>
        <dbReference type="PROSITE" id="PS01124"/>
    </source>
</evidence>
<evidence type="ECO:0000256" key="3">
    <source>
        <dbReference type="ARBA" id="ARBA00023163"/>
    </source>
</evidence>
<name>A0A9J6NY73_9CLOT</name>
<reference evidence="5" key="1">
    <citation type="journal article" date="2021" name="mSystems">
        <title>Bacteria and Archaea Synergistically Convert Glycine Betaine to Biogenic Methane in the Formosa Cold Seep of the South China Sea.</title>
        <authorList>
            <person name="Li L."/>
            <person name="Zhang W."/>
            <person name="Zhang S."/>
            <person name="Song L."/>
            <person name="Sun Q."/>
            <person name="Zhang H."/>
            <person name="Xiang H."/>
            <person name="Dong X."/>
        </authorList>
    </citation>
    <scope>NUCLEOTIDE SEQUENCE</scope>
    <source>
        <strain evidence="5">ZWT</strain>
    </source>
</reference>
<dbReference type="EMBL" id="JAGSOJ010000001">
    <property type="protein sequence ID" value="MCM1989471.1"/>
    <property type="molecule type" value="Genomic_DNA"/>
</dbReference>
<dbReference type="Proteomes" id="UP001056429">
    <property type="component" value="Unassembled WGS sequence"/>
</dbReference>
<reference evidence="5" key="2">
    <citation type="submission" date="2021-04" db="EMBL/GenBank/DDBJ databases">
        <authorList>
            <person name="Dong X."/>
        </authorList>
    </citation>
    <scope>NUCLEOTIDE SEQUENCE</scope>
    <source>
        <strain evidence="5">ZWT</strain>
    </source>
</reference>
<feature type="domain" description="HTH araC/xylS-type" evidence="4">
    <location>
        <begin position="8"/>
        <end position="106"/>
    </location>
</feature>
<evidence type="ECO:0000256" key="1">
    <source>
        <dbReference type="ARBA" id="ARBA00023015"/>
    </source>
</evidence>
<organism evidence="5 6">
    <name type="scientific">Oceanirhabdus seepicola</name>
    <dbReference type="NCBI Taxonomy" id="2828781"/>
    <lineage>
        <taxon>Bacteria</taxon>
        <taxon>Bacillati</taxon>
        <taxon>Bacillota</taxon>
        <taxon>Clostridia</taxon>
        <taxon>Eubacteriales</taxon>
        <taxon>Clostridiaceae</taxon>
        <taxon>Oceanirhabdus</taxon>
    </lineage>
</organism>
<keyword evidence="3" id="KW-0804">Transcription</keyword>
<sequence length="508" mass="57296">MDYMIFLKAMYDYIENRVTEELKVEEVAEEAGFSLSHFRAIFKEATNESLAKYITSRKLNHAAFKLVNTDESISKIAMDYSFSSHDVFARAFRRAFGETPSNFRKNRRTVSGTLIVPGVFGPSVKNMEDLVMKNETENYVNDCILYGVPKVSYFESYEITPFISSLKACLRYMGQDISYPYLMAASGTAFRLMWNPECWDGGNVDILGMRKDSLEPLKRAFNAAGRDFKMLLKKESFLMDICDKSENLNEDIKAGEKEDFIKFIKDEIDEGRPVIGFGIVGPPEACIITGYKNNGEELVGWNFFQDMPEFAGAVEKESCGYFVRKGWFEHPMTVGVMSIGEKNEDISKEEVLEDILSYAIDIMNTSRVYHRAGGTSAFNAWAEAIGNDSEFPKDAPLPLLMERLMCQTDAMTMIGEGRWCAGEFLKEAACDLSQVDNELKEASKLFSEEHSIVQSMAKILGGFGMSEKQARALGEPQTRKELVEMIHKACELDKKAAEYIGKALEKIG</sequence>
<dbReference type="SMART" id="SM00342">
    <property type="entry name" value="HTH_ARAC"/>
    <property type="match status" value="1"/>
</dbReference>
<dbReference type="InterPro" id="IPR020449">
    <property type="entry name" value="Tscrpt_reg_AraC-type_HTH"/>
</dbReference>
<accession>A0A9J6NY73</accession>
<dbReference type="InterPro" id="IPR050959">
    <property type="entry name" value="MarA-like"/>
</dbReference>
<dbReference type="Gene3D" id="1.10.10.60">
    <property type="entry name" value="Homeodomain-like"/>
    <property type="match status" value="2"/>
</dbReference>
<keyword evidence="6" id="KW-1185">Reference proteome</keyword>
<dbReference type="Pfam" id="PF12833">
    <property type="entry name" value="HTH_18"/>
    <property type="match status" value="1"/>
</dbReference>
<dbReference type="RefSeq" id="WP_250858466.1">
    <property type="nucleotide sequence ID" value="NZ_JAGSOJ010000001.1"/>
</dbReference>
<dbReference type="InterPro" id="IPR009057">
    <property type="entry name" value="Homeodomain-like_sf"/>
</dbReference>
<evidence type="ECO:0000313" key="6">
    <source>
        <dbReference type="Proteomes" id="UP001056429"/>
    </source>
</evidence>
<proteinExistence type="predicted"/>
<dbReference type="PRINTS" id="PR00032">
    <property type="entry name" value="HTHARAC"/>
</dbReference>
<dbReference type="GO" id="GO:0003700">
    <property type="term" value="F:DNA-binding transcription factor activity"/>
    <property type="evidence" value="ECO:0007669"/>
    <property type="project" value="InterPro"/>
</dbReference>
<gene>
    <name evidence="5" type="ORF">KDK92_06940</name>
</gene>
<dbReference type="InterPro" id="IPR018060">
    <property type="entry name" value="HTH_AraC"/>
</dbReference>
<dbReference type="GO" id="GO:0043565">
    <property type="term" value="F:sequence-specific DNA binding"/>
    <property type="evidence" value="ECO:0007669"/>
    <property type="project" value="InterPro"/>
</dbReference>
<dbReference type="PANTHER" id="PTHR47504:SF5">
    <property type="entry name" value="RIGHT ORIGIN-BINDING PROTEIN"/>
    <property type="match status" value="1"/>
</dbReference>
<evidence type="ECO:0000256" key="2">
    <source>
        <dbReference type="ARBA" id="ARBA00023125"/>
    </source>
</evidence>
<protein>
    <submittedName>
        <fullName evidence="5">Helix-turn-helix transcriptional regulator</fullName>
    </submittedName>
</protein>
<keyword evidence="2" id="KW-0238">DNA-binding</keyword>
<keyword evidence="1" id="KW-0805">Transcription regulation</keyword>
<dbReference type="PANTHER" id="PTHR47504">
    <property type="entry name" value="RIGHT ORIGIN-BINDING PROTEIN"/>
    <property type="match status" value="1"/>
</dbReference>
<dbReference type="PROSITE" id="PS01124">
    <property type="entry name" value="HTH_ARAC_FAMILY_2"/>
    <property type="match status" value="1"/>
</dbReference>
<dbReference type="SUPFAM" id="SSF46689">
    <property type="entry name" value="Homeodomain-like"/>
    <property type="match status" value="2"/>
</dbReference>
<dbReference type="AlphaFoldDB" id="A0A9J6NY73"/>